<dbReference type="SUPFAM" id="SSF53067">
    <property type="entry name" value="Actin-like ATPase domain"/>
    <property type="match status" value="1"/>
</dbReference>
<organism evidence="2 3">
    <name type="scientific">Bacteroides nordii</name>
    <dbReference type="NCBI Taxonomy" id="291645"/>
    <lineage>
        <taxon>Bacteria</taxon>
        <taxon>Pseudomonadati</taxon>
        <taxon>Bacteroidota</taxon>
        <taxon>Bacteroidia</taxon>
        <taxon>Bacteroidales</taxon>
        <taxon>Bacteroidaceae</taxon>
        <taxon>Bacteroides</taxon>
    </lineage>
</organism>
<reference evidence="2 3" key="1">
    <citation type="submission" date="2018-08" db="EMBL/GenBank/DDBJ databases">
        <title>A genome reference for cultivated species of the human gut microbiota.</title>
        <authorList>
            <person name="Zou Y."/>
            <person name="Xue W."/>
            <person name="Luo G."/>
        </authorList>
    </citation>
    <scope>NUCLEOTIDE SEQUENCE [LARGE SCALE GENOMIC DNA]</scope>
    <source>
        <strain evidence="2 3">AM40-30BH</strain>
    </source>
</reference>
<accession>A0A413VTF8</accession>
<dbReference type="InterPro" id="IPR000600">
    <property type="entry name" value="ROK"/>
</dbReference>
<comment type="similarity">
    <text evidence="1">Belongs to the ROK (NagC/XylR) family.</text>
</comment>
<dbReference type="InterPro" id="IPR043129">
    <property type="entry name" value="ATPase_NBD"/>
</dbReference>
<sequence length="325" mass="34280">MNSNMEKPYVVGIDIGGTNSVFGIVDARGTIIASGSVKTQAYSTVEEYVDEVCKNLLPLIISQGGVEKIKGIGIGAPNGNYYSGTIEFAPNLPWKGIIPLAAMFEERLGIPTALTNDANAAAVGEMTYGAARGMKDFIMITLGTGVGSGIVINGQMVYGHDGFAGELGHVIVRRGTGRMCGCGRKGCLETYCSATGVARTARELLAARTDASLLRNISAENITSKDVYDAAVQGDKLAQEIFEFTGTLLGEALADFIAFSSPEAIVLFGGLAKSGDYIMKPIHKAMEDNLLNIYKGKTKLLVSELKDSDAAVLGASALAWELKDM</sequence>
<dbReference type="PANTHER" id="PTHR18964:SF149">
    <property type="entry name" value="BIFUNCTIONAL UDP-N-ACETYLGLUCOSAMINE 2-EPIMERASE_N-ACETYLMANNOSAMINE KINASE"/>
    <property type="match status" value="1"/>
</dbReference>
<dbReference type="Pfam" id="PF00480">
    <property type="entry name" value="ROK"/>
    <property type="match status" value="1"/>
</dbReference>
<dbReference type="PANTHER" id="PTHR18964">
    <property type="entry name" value="ROK (REPRESSOR, ORF, KINASE) FAMILY"/>
    <property type="match status" value="1"/>
</dbReference>
<dbReference type="Proteomes" id="UP000284379">
    <property type="component" value="Unassembled WGS sequence"/>
</dbReference>
<name>A0A413VTF8_9BACE</name>
<proteinExistence type="inferred from homology"/>
<dbReference type="RefSeq" id="WP_002559109.1">
    <property type="nucleotide sequence ID" value="NZ_BMBN01000009.1"/>
</dbReference>
<dbReference type="GeneID" id="69504927"/>
<evidence type="ECO:0000256" key="1">
    <source>
        <dbReference type="ARBA" id="ARBA00006479"/>
    </source>
</evidence>
<protein>
    <submittedName>
        <fullName evidence="2">ROK family protein</fullName>
    </submittedName>
</protein>
<dbReference type="EMBL" id="QSGO01000003">
    <property type="protein sequence ID" value="RHB36906.1"/>
    <property type="molecule type" value="Genomic_DNA"/>
</dbReference>
<evidence type="ECO:0000313" key="3">
    <source>
        <dbReference type="Proteomes" id="UP000284379"/>
    </source>
</evidence>
<gene>
    <name evidence="2" type="ORF">DW888_04915</name>
</gene>
<evidence type="ECO:0000313" key="2">
    <source>
        <dbReference type="EMBL" id="RHB36906.1"/>
    </source>
</evidence>
<comment type="caution">
    <text evidence="2">The sequence shown here is derived from an EMBL/GenBank/DDBJ whole genome shotgun (WGS) entry which is preliminary data.</text>
</comment>
<dbReference type="InterPro" id="IPR049874">
    <property type="entry name" value="ROK_cs"/>
</dbReference>
<dbReference type="PROSITE" id="PS01125">
    <property type="entry name" value="ROK"/>
    <property type="match status" value="1"/>
</dbReference>
<dbReference type="AlphaFoldDB" id="A0A413VTF8"/>
<dbReference type="Gene3D" id="3.30.420.40">
    <property type="match status" value="2"/>
</dbReference>